<proteinExistence type="predicted"/>
<dbReference type="InterPro" id="IPR050793">
    <property type="entry name" value="CMP-NeuNAc_synthase"/>
</dbReference>
<dbReference type="SUPFAM" id="SSF53448">
    <property type="entry name" value="Nucleotide-diphospho-sugar transferases"/>
    <property type="match status" value="1"/>
</dbReference>
<keyword evidence="2" id="KW-1185">Reference proteome</keyword>
<gene>
    <name evidence="1" type="ORF">NY014_01985</name>
</gene>
<dbReference type="GO" id="GO:0016779">
    <property type="term" value="F:nucleotidyltransferase activity"/>
    <property type="evidence" value="ECO:0007669"/>
    <property type="project" value="UniProtKB-KW"/>
</dbReference>
<accession>A0ABT2G1X6</accession>
<dbReference type="Gene3D" id="3.90.550.10">
    <property type="entry name" value="Spore Coat Polysaccharide Biosynthesis Protein SpsA, Chain A"/>
    <property type="match status" value="1"/>
</dbReference>
<evidence type="ECO:0000313" key="2">
    <source>
        <dbReference type="Proteomes" id="UP001206788"/>
    </source>
</evidence>
<evidence type="ECO:0000313" key="1">
    <source>
        <dbReference type="EMBL" id="MCS5489179.1"/>
    </source>
</evidence>
<dbReference type="CDD" id="cd02513">
    <property type="entry name" value="CMP-NeuAc_Synthase"/>
    <property type="match status" value="1"/>
</dbReference>
<dbReference type="EMBL" id="JANWGH010000001">
    <property type="protein sequence ID" value="MCS5489179.1"/>
    <property type="molecule type" value="Genomic_DNA"/>
</dbReference>
<comment type="caution">
    <text evidence="1">The sequence shown here is derived from an EMBL/GenBank/DDBJ whole genome shotgun (WGS) entry which is preliminary data.</text>
</comment>
<dbReference type="InterPro" id="IPR029044">
    <property type="entry name" value="Nucleotide-diphossugar_trans"/>
</dbReference>
<keyword evidence="1" id="KW-0808">Transferase</keyword>
<dbReference type="Proteomes" id="UP001206788">
    <property type="component" value="Unassembled WGS sequence"/>
</dbReference>
<reference evidence="1 2" key="1">
    <citation type="submission" date="2022-08" db="EMBL/GenBank/DDBJ databases">
        <title>Algoriphagus sp. CAU 1643 isolated from mud.</title>
        <authorList>
            <person name="Kim W."/>
        </authorList>
    </citation>
    <scope>NUCLEOTIDE SEQUENCE [LARGE SCALE GENOMIC DNA]</scope>
    <source>
        <strain evidence="1 2">CAU 1643</strain>
    </source>
</reference>
<name>A0ABT2G1X6_9BACT</name>
<dbReference type="PANTHER" id="PTHR21485">
    <property type="entry name" value="HAD SUPERFAMILY MEMBERS CMAS AND KDSC"/>
    <property type="match status" value="1"/>
</dbReference>
<dbReference type="Pfam" id="PF02348">
    <property type="entry name" value="CTP_transf_3"/>
    <property type="match status" value="1"/>
</dbReference>
<dbReference type="PANTHER" id="PTHR21485:SF6">
    <property type="entry name" value="N-ACYLNEURAMINATE CYTIDYLYLTRANSFERASE-RELATED"/>
    <property type="match status" value="1"/>
</dbReference>
<protein>
    <submittedName>
        <fullName evidence="1">Acylneuraminate cytidylyltransferase family protein</fullName>
    </submittedName>
</protein>
<dbReference type="InterPro" id="IPR003329">
    <property type="entry name" value="Cytidylyl_trans"/>
</dbReference>
<dbReference type="RefSeq" id="WP_259412854.1">
    <property type="nucleotide sequence ID" value="NZ_JANWGH010000001.1"/>
</dbReference>
<keyword evidence="1" id="KW-0548">Nucleotidyltransferase</keyword>
<organism evidence="1 2">
    <name type="scientific">Algoriphagus limi</name>
    <dbReference type="NCBI Taxonomy" id="2975273"/>
    <lineage>
        <taxon>Bacteria</taxon>
        <taxon>Pseudomonadati</taxon>
        <taxon>Bacteroidota</taxon>
        <taxon>Cytophagia</taxon>
        <taxon>Cytophagales</taxon>
        <taxon>Cyclobacteriaceae</taxon>
        <taxon>Algoriphagus</taxon>
    </lineage>
</organism>
<sequence length="227" mass="25969">MITAFVPCRKGSERVKNKNTRPFAGVIGGLVRIKLEQLIQVRSIDQIVLSTNDEEVKAIGRSLGHAKIKIVDRPENLATSSASTDDLITYVPSIISAGTVLWTHVTSPFIGAEDYDEMIEAYQKALGEGHDSLMTVTKWQKFLWNEQGPVNYDRDIEKWPRTQTLQPLYEIDSGAFITDISVYQHLKDRVGQKPKLFLQEQQKSFDIDWEEDFKIAEYYWKGQSHSF</sequence>